<sequence length="251" mass="28087">MQALKLVAKPNPFSYLACLVPKCRVQYTGSLYVDTFETGAGNHFVKPVAPILVLTGGIGKPDSVQTRDFLIYCNYNWDKVLYIPGFYELKDDPDRAINNLRELSLHYKNVRVLCNETYVSHPHRTVFMGAPLLTDAYDDKDRSWLREEYSKWRNDPFKLVIATSGVPHKALLKAPTQKPGSLYPDVNAWLCGHTHGSNYMEFENGVLAAYNARGHADGPNDMEGHMGWSRTAALTVPENRPIDGSSGPLLA</sequence>
<dbReference type="EMBL" id="MN741003">
    <property type="protein sequence ID" value="QHU22241.1"/>
    <property type="molecule type" value="Genomic_DNA"/>
</dbReference>
<dbReference type="Gene3D" id="3.60.21.10">
    <property type="match status" value="1"/>
</dbReference>
<protein>
    <recommendedName>
        <fullName evidence="2">Calcineurin-like phosphoesterase domain-containing protein</fullName>
    </recommendedName>
</protein>
<dbReference type="InterPro" id="IPR029052">
    <property type="entry name" value="Metallo-depent_PP-like"/>
</dbReference>
<dbReference type="AlphaFoldDB" id="A0A6C0KYB8"/>
<proteinExistence type="predicted"/>
<dbReference type="SUPFAM" id="SSF56300">
    <property type="entry name" value="Metallo-dependent phosphatases"/>
    <property type="match status" value="1"/>
</dbReference>
<evidence type="ECO:0008006" key="2">
    <source>
        <dbReference type="Google" id="ProtNLM"/>
    </source>
</evidence>
<accession>A0A6C0KYB8</accession>
<reference evidence="1" key="1">
    <citation type="journal article" date="2020" name="Nature">
        <title>Giant virus diversity and host interactions through global metagenomics.</title>
        <authorList>
            <person name="Schulz F."/>
            <person name="Roux S."/>
            <person name="Paez-Espino D."/>
            <person name="Jungbluth S."/>
            <person name="Walsh D.A."/>
            <person name="Denef V.J."/>
            <person name="McMahon K.D."/>
            <person name="Konstantinidis K.T."/>
            <person name="Eloe-Fadrosh E.A."/>
            <person name="Kyrpides N.C."/>
            <person name="Woyke T."/>
        </authorList>
    </citation>
    <scope>NUCLEOTIDE SEQUENCE</scope>
    <source>
        <strain evidence="1">GVMAG-S-3300013286-35</strain>
    </source>
</reference>
<evidence type="ECO:0000313" key="1">
    <source>
        <dbReference type="EMBL" id="QHU22241.1"/>
    </source>
</evidence>
<name>A0A6C0KYB8_9ZZZZ</name>
<organism evidence="1">
    <name type="scientific">viral metagenome</name>
    <dbReference type="NCBI Taxonomy" id="1070528"/>
    <lineage>
        <taxon>unclassified sequences</taxon>
        <taxon>metagenomes</taxon>
        <taxon>organismal metagenomes</taxon>
    </lineage>
</organism>